<evidence type="ECO:0000313" key="3">
    <source>
        <dbReference type="Proteomes" id="UP000199331"/>
    </source>
</evidence>
<dbReference type="EMBL" id="FOWZ01000001">
    <property type="protein sequence ID" value="SFO87328.1"/>
    <property type="molecule type" value="Genomic_DNA"/>
</dbReference>
<feature type="transmembrane region" description="Helical" evidence="1">
    <location>
        <begin position="21"/>
        <end position="44"/>
    </location>
</feature>
<evidence type="ECO:0000256" key="1">
    <source>
        <dbReference type="SAM" id="Phobius"/>
    </source>
</evidence>
<keyword evidence="3" id="KW-1185">Reference proteome</keyword>
<name>A0A1I5KQP1_9SPHN</name>
<protein>
    <submittedName>
        <fullName evidence="2">Uncharacterized protein</fullName>
    </submittedName>
</protein>
<gene>
    <name evidence="2" type="ORF">SAMN04488060_0455</name>
</gene>
<proteinExistence type="predicted"/>
<keyword evidence="1" id="KW-0472">Membrane</keyword>
<dbReference type="Proteomes" id="UP000199331">
    <property type="component" value="Unassembled WGS sequence"/>
</dbReference>
<reference evidence="3" key="1">
    <citation type="submission" date="2016-10" db="EMBL/GenBank/DDBJ databases">
        <authorList>
            <person name="Varghese N."/>
            <person name="Submissions S."/>
        </authorList>
    </citation>
    <scope>NUCLEOTIDE SEQUENCE [LARGE SCALE GENOMIC DNA]</scope>
    <source>
        <strain evidence="3">CGMCC 1.7715</strain>
    </source>
</reference>
<keyword evidence="1" id="KW-0812">Transmembrane</keyword>
<organism evidence="2 3">
    <name type="scientific">Qipengyuania nanhaisediminis</name>
    <dbReference type="NCBI Taxonomy" id="604088"/>
    <lineage>
        <taxon>Bacteria</taxon>
        <taxon>Pseudomonadati</taxon>
        <taxon>Pseudomonadota</taxon>
        <taxon>Alphaproteobacteria</taxon>
        <taxon>Sphingomonadales</taxon>
        <taxon>Erythrobacteraceae</taxon>
        <taxon>Qipengyuania</taxon>
    </lineage>
</organism>
<accession>A0A1I5KQP1</accession>
<dbReference type="AlphaFoldDB" id="A0A1I5KQP1"/>
<evidence type="ECO:0000313" key="2">
    <source>
        <dbReference type="EMBL" id="SFO87328.1"/>
    </source>
</evidence>
<sequence length="48" mass="5215">MARHTERHRMNLFTPDLYRNFGIGFIAGALVVAASNGEALLAAIPALF</sequence>
<keyword evidence="1" id="KW-1133">Transmembrane helix</keyword>
<dbReference type="STRING" id="604088.SAMN04488060_0455"/>